<dbReference type="AlphaFoldDB" id="A0A0F9NH44"/>
<dbReference type="EMBL" id="LAZR01003393">
    <property type="protein sequence ID" value="KKN18810.1"/>
    <property type="molecule type" value="Genomic_DNA"/>
</dbReference>
<proteinExistence type="predicted"/>
<evidence type="ECO:0000313" key="2">
    <source>
        <dbReference type="EMBL" id="KKN18810.1"/>
    </source>
</evidence>
<reference evidence="2" key="1">
    <citation type="journal article" date="2015" name="Nature">
        <title>Complex archaea that bridge the gap between prokaryotes and eukaryotes.</title>
        <authorList>
            <person name="Spang A."/>
            <person name="Saw J.H."/>
            <person name="Jorgensen S.L."/>
            <person name="Zaremba-Niedzwiedzka K."/>
            <person name="Martijn J."/>
            <person name="Lind A.E."/>
            <person name="van Eijk R."/>
            <person name="Schleper C."/>
            <person name="Guy L."/>
            <person name="Ettema T.J."/>
        </authorList>
    </citation>
    <scope>NUCLEOTIDE SEQUENCE</scope>
</reference>
<gene>
    <name evidence="2" type="ORF">LCGC14_0952140</name>
</gene>
<protein>
    <submittedName>
        <fullName evidence="2">Uncharacterized protein</fullName>
    </submittedName>
</protein>
<organism evidence="2">
    <name type="scientific">marine sediment metagenome</name>
    <dbReference type="NCBI Taxonomy" id="412755"/>
    <lineage>
        <taxon>unclassified sequences</taxon>
        <taxon>metagenomes</taxon>
        <taxon>ecological metagenomes</taxon>
    </lineage>
</organism>
<evidence type="ECO:0000256" key="1">
    <source>
        <dbReference type="SAM" id="Phobius"/>
    </source>
</evidence>
<comment type="caution">
    <text evidence="2">The sequence shown here is derived from an EMBL/GenBank/DDBJ whole genome shotgun (WGS) entry which is preliminary data.</text>
</comment>
<sequence length="144" mass="15155">MGDFSEVEVEQAIAEARNEKISQAIDENEKRSKEAFDLALGTMRASYAMVSGISQIIGGGMGAIFSSLYGLAISTIELFSAIAAAQFFVPGMQMQSVMMVASLVSAIVSLAGVMTGQQELSSRVNGITATLQGFQSLIGGFHFS</sequence>
<name>A0A0F9NH44_9ZZZZ</name>
<keyword evidence="1" id="KW-0472">Membrane</keyword>
<feature type="transmembrane region" description="Helical" evidence="1">
    <location>
        <begin position="95"/>
        <end position="113"/>
    </location>
</feature>
<keyword evidence="1" id="KW-0812">Transmembrane</keyword>
<accession>A0A0F9NH44</accession>
<keyword evidence="1" id="KW-1133">Transmembrane helix</keyword>